<dbReference type="InterPro" id="IPR001650">
    <property type="entry name" value="Helicase_C-like"/>
</dbReference>
<evidence type="ECO:0000256" key="6">
    <source>
        <dbReference type="ARBA" id="ARBA00023125"/>
    </source>
</evidence>
<dbReference type="Gene3D" id="3.40.50.10810">
    <property type="entry name" value="Tandem AAA-ATPase domain"/>
    <property type="match status" value="1"/>
</dbReference>
<dbReference type="Gene3D" id="3.30.360.80">
    <property type="match status" value="1"/>
</dbReference>
<dbReference type="Pfam" id="PF12137">
    <property type="entry name" value="RapA_C"/>
    <property type="match status" value="1"/>
</dbReference>
<accession>A0A840MNG3</accession>
<dbReference type="Pfam" id="PF18339">
    <property type="entry name" value="Tudor_1_RapA"/>
    <property type="match status" value="1"/>
</dbReference>
<dbReference type="PANTHER" id="PTHR45766:SF6">
    <property type="entry name" value="SWI_SNF-RELATED MATRIX-ASSOCIATED ACTIN-DEPENDENT REGULATOR OF CHROMATIN SUBFAMILY A-LIKE PROTEIN 1"/>
    <property type="match status" value="1"/>
</dbReference>
<dbReference type="SMART" id="SM00490">
    <property type="entry name" value="HELICc"/>
    <property type="match status" value="1"/>
</dbReference>
<evidence type="ECO:0000256" key="7">
    <source>
        <dbReference type="ARBA" id="ARBA00023159"/>
    </source>
</evidence>
<dbReference type="GO" id="GO:0016817">
    <property type="term" value="F:hydrolase activity, acting on acid anhydrides"/>
    <property type="evidence" value="ECO:0007669"/>
    <property type="project" value="InterPro"/>
</dbReference>
<feature type="domain" description="Helicase C-terminal" evidence="11">
    <location>
        <begin position="477"/>
        <end position="637"/>
    </location>
</feature>
<dbReference type="InterPro" id="IPR027417">
    <property type="entry name" value="P-loop_NTPase"/>
</dbReference>
<feature type="coiled-coil region" evidence="9">
    <location>
        <begin position="921"/>
        <end position="948"/>
    </location>
</feature>
<evidence type="ECO:0000256" key="5">
    <source>
        <dbReference type="ARBA" id="ARBA00023015"/>
    </source>
</evidence>
<dbReference type="Pfam" id="PF00271">
    <property type="entry name" value="Helicase_C"/>
    <property type="match status" value="1"/>
</dbReference>
<dbReference type="InterPro" id="IPR040766">
    <property type="entry name" value="Tudor_2_RapA"/>
</dbReference>
<dbReference type="CDD" id="cd18011">
    <property type="entry name" value="DEXDc_RapA"/>
    <property type="match status" value="1"/>
</dbReference>
<dbReference type="InterPro" id="IPR038718">
    <property type="entry name" value="SNF2-like_sf"/>
</dbReference>
<dbReference type="GO" id="GO:0006355">
    <property type="term" value="P:regulation of DNA-templated transcription"/>
    <property type="evidence" value="ECO:0007669"/>
    <property type="project" value="InterPro"/>
</dbReference>
<dbReference type="SMART" id="SM00487">
    <property type="entry name" value="DEXDc"/>
    <property type="match status" value="1"/>
</dbReference>
<dbReference type="NCBIfam" id="NF003426">
    <property type="entry name" value="PRK04914.1"/>
    <property type="match status" value="1"/>
</dbReference>
<sequence length="951" mass="108406">MPNMQTFVPGQRWISDTETELGLGVVIECDFRLVRIGFPASDETRVYARNNAPLTRVRFNAGDTVSTRFGWKISIQDVSEVAGLLTYVGTRAGKPVELPEGDLDHYLQFSQPQQRLFNGQLDREKWFHLRYETLKHLHELEQSPLTGLRGPRTSLIPHQLYIAREVANRAAPRVLLADEVGLGKTIEAGLILSQQLLTERVSRVLIAVPEALQHQWLVEMLRRFNLHVSLFDEERCIEFDETDDNPFAAENLVLVSINLLAKKPKRLEQALAAGWDMLIVDEAHHLIWEEHHVSKEYAAIEKLAHETPSVLLLTATPEQLGQASHFARLRLLDPDRFYDFSAFLEEEANFVPLAEAAQAILDHELLPAEWHSQLADFVDEDQLPLIDKLADPMLPDEERAQARDTVLRNLIDRHGTGRLLFRNTRATVTGFPGRAVHTYPMTLPIKYELGFVELEEINPLLYPEMLADEDWLKFDPRVNWLVKLLKDTLRGQKVLIICHRALTAIDLEEKLRLEGLRTSVFHEGMSLTNRDRASAYFADPVEGAQALICSEIGSEGRNFQFAHHLVLFDIPLSPDLLEQRIGRLDRIGQTETINLHVPYFEHTAQHALLRWMHEGIDALRTTCPAGHTLYEVVEEKLLAALFEPTRTDAIDKLIEQSQKLNQHLTSELEQGRDRLLELNSCRQPDADQLCERIQEEEDMSHLDAFMETFFGAIGVDVEEHSRHVLKLEPGENMLIPHLPTLEDEGTLVTFDRDTALSREDVQFLTWEHPMVRAALDWMRESQHGNAVVSVIQSPKIKAGTVLVETLHTVQCAAPKHLRAGRFLPPMLLRHVTDSTGREMELDIRLRGCERVGVERKVINEILRLQQAQIRQILEMGERKAEAELPKLIKQATALLNHAQEGEIARMKALRAVNPSVPQIEIDYLQQEKQQLQTAIDNAQLRLEAIRVIIAA</sequence>
<evidence type="ECO:0000256" key="1">
    <source>
        <dbReference type="ARBA" id="ARBA00022741"/>
    </source>
</evidence>
<keyword evidence="1" id="KW-0547">Nucleotide-binding</keyword>
<keyword evidence="4" id="KW-0067">ATP-binding</keyword>
<dbReference type="InterPro" id="IPR023949">
    <property type="entry name" value="Helicase_RapA"/>
</dbReference>
<name>A0A840MNG3_9PROT</name>
<feature type="domain" description="Helicase ATP-binding" evidence="10">
    <location>
        <begin position="165"/>
        <end position="335"/>
    </location>
</feature>
<keyword evidence="7" id="KW-0010">Activator</keyword>
<evidence type="ECO:0000256" key="4">
    <source>
        <dbReference type="ARBA" id="ARBA00022840"/>
    </source>
</evidence>
<keyword evidence="9" id="KW-0175">Coiled coil</keyword>
<evidence type="ECO:0000313" key="13">
    <source>
        <dbReference type="Proteomes" id="UP000575898"/>
    </source>
</evidence>
<dbReference type="HAMAP" id="MF_01821">
    <property type="entry name" value="Helicase_RapA"/>
    <property type="match status" value="1"/>
</dbReference>
<dbReference type="GO" id="GO:0005524">
    <property type="term" value="F:ATP binding"/>
    <property type="evidence" value="ECO:0007669"/>
    <property type="project" value="UniProtKB-KW"/>
</dbReference>
<dbReference type="GO" id="GO:0003677">
    <property type="term" value="F:DNA binding"/>
    <property type="evidence" value="ECO:0007669"/>
    <property type="project" value="UniProtKB-KW"/>
</dbReference>
<comment type="caution">
    <text evidence="12">The sequence shown here is derived from an EMBL/GenBank/DDBJ whole genome shotgun (WGS) entry which is preliminary data.</text>
</comment>
<dbReference type="InterPro" id="IPR040765">
    <property type="entry name" value="Tudor_1_RapA"/>
</dbReference>
<proteinExistence type="inferred from homology"/>
<keyword evidence="3 12" id="KW-0347">Helicase</keyword>
<gene>
    <name evidence="12" type="ORF">HNQ59_003278</name>
</gene>
<dbReference type="Gene3D" id="6.10.140.2230">
    <property type="match status" value="1"/>
</dbReference>
<dbReference type="PROSITE" id="PS51194">
    <property type="entry name" value="HELICASE_CTER"/>
    <property type="match status" value="1"/>
</dbReference>
<dbReference type="InterPro" id="IPR049730">
    <property type="entry name" value="SNF2/RAD54-like_C"/>
</dbReference>
<keyword evidence="13" id="KW-1185">Reference proteome</keyword>
<keyword evidence="8" id="KW-0804">Transcription</keyword>
<reference evidence="12 13" key="1">
    <citation type="submission" date="2020-08" db="EMBL/GenBank/DDBJ databases">
        <title>Genomic Encyclopedia of Type Strains, Phase IV (KMG-IV): sequencing the most valuable type-strain genomes for metagenomic binning, comparative biology and taxonomic classification.</title>
        <authorList>
            <person name="Goeker M."/>
        </authorList>
    </citation>
    <scope>NUCLEOTIDE SEQUENCE [LARGE SCALE GENOMIC DNA]</scope>
    <source>
        <strain evidence="12 13">DSM 27165</strain>
    </source>
</reference>
<dbReference type="RefSeq" id="WP_246491039.1">
    <property type="nucleotide sequence ID" value="NZ_JACHHY010000022.1"/>
</dbReference>
<dbReference type="Proteomes" id="UP000575898">
    <property type="component" value="Unassembled WGS sequence"/>
</dbReference>
<dbReference type="PANTHER" id="PTHR45766">
    <property type="entry name" value="DNA ANNEALING HELICASE AND ENDONUCLEASE ZRANB3 FAMILY MEMBER"/>
    <property type="match status" value="1"/>
</dbReference>
<dbReference type="InterPro" id="IPR057342">
    <property type="entry name" value="DEXDc_RapA"/>
</dbReference>
<evidence type="ECO:0000256" key="3">
    <source>
        <dbReference type="ARBA" id="ARBA00022806"/>
    </source>
</evidence>
<dbReference type="GO" id="GO:0004386">
    <property type="term" value="F:helicase activity"/>
    <property type="evidence" value="ECO:0007669"/>
    <property type="project" value="UniProtKB-KW"/>
</dbReference>
<dbReference type="Gene3D" id="2.30.30.930">
    <property type="match status" value="1"/>
</dbReference>
<evidence type="ECO:0000256" key="9">
    <source>
        <dbReference type="SAM" id="Coils"/>
    </source>
</evidence>
<dbReference type="InterPro" id="IPR000330">
    <property type="entry name" value="SNF2_N"/>
</dbReference>
<evidence type="ECO:0000259" key="10">
    <source>
        <dbReference type="PROSITE" id="PS51192"/>
    </source>
</evidence>
<protein>
    <submittedName>
        <fullName evidence="12">ATP-dependent helicase HepA</fullName>
        <ecNumber evidence="12">3.6.4.-</ecNumber>
    </submittedName>
</protein>
<evidence type="ECO:0000313" key="12">
    <source>
        <dbReference type="EMBL" id="MBB5019970.1"/>
    </source>
</evidence>
<organism evidence="12 13">
    <name type="scientific">Chitinivorax tropicus</name>
    <dbReference type="NCBI Taxonomy" id="714531"/>
    <lineage>
        <taxon>Bacteria</taxon>
        <taxon>Pseudomonadati</taxon>
        <taxon>Pseudomonadota</taxon>
        <taxon>Betaproteobacteria</taxon>
        <taxon>Chitinivorax</taxon>
    </lineage>
</organism>
<dbReference type="PROSITE" id="PS51192">
    <property type="entry name" value="HELICASE_ATP_BIND_1"/>
    <property type="match status" value="1"/>
</dbReference>
<evidence type="ECO:0000259" key="11">
    <source>
        <dbReference type="PROSITE" id="PS51194"/>
    </source>
</evidence>
<dbReference type="CDD" id="cd18793">
    <property type="entry name" value="SF2_C_SNF"/>
    <property type="match status" value="1"/>
</dbReference>
<dbReference type="AlphaFoldDB" id="A0A840MNG3"/>
<keyword evidence="2 12" id="KW-0378">Hydrolase</keyword>
<dbReference type="Gene3D" id="2.30.30.140">
    <property type="match status" value="1"/>
</dbReference>
<dbReference type="Pfam" id="PF18337">
    <property type="entry name" value="Tudor_RapA"/>
    <property type="match status" value="1"/>
</dbReference>
<dbReference type="InterPro" id="IPR014001">
    <property type="entry name" value="Helicase_ATP-bd"/>
</dbReference>
<evidence type="ECO:0000256" key="8">
    <source>
        <dbReference type="ARBA" id="ARBA00023163"/>
    </source>
</evidence>
<dbReference type="InterPro" id="IPR022737">
    <property type="entry name" value="RapA_C"/>
</dbReference>
<dbReference type="EMBL" id="JACHHY010000022">
    <property type="protein sequence ID" value="MBB5019970.1"/>
    <property type="molecule type" value="Genomic_DNA"/>
</dbReference>
<dbReference type="Gene3D" id="3.40.50.300">
    <property type="entry name" value="P-loop containing nucleotide triphosphate hydrolases"/>
    <property type="match status" value="1"/>
</dbReference>
<keyword evidence="6" id="KW-0238">DNA-binding</keyword>
<keyword evidence="5" id="KW-0805">Transcription regulation</keyword>
<dbReference type="SUPFAM" id="SSF52540">
    <property type="entry name" value="P-loop containing nucleoside triphosphate hydrolases"/>
    <property type="match status" value="2"/>
</dbReference>
<evidence type="ECO:0000256" key="2">
    <source>
        <dbReference type="ARBA" id="ARBA00022801"/>
    </source>
</evidence>
<dbReference type="Pfam" id="PF00176">
    <property type="entry name" value="SNF2-rel_dom"/>
    <property type="match status" value="1"/>
</dbReference>
<dbReference type="Gene3D" id="6.10.140.1500">
    <property type="match status" value="1"/>
</dbReference>
<dbReference type="EC" id="3.6.4.-" evidence="12"/>